<feature type="region of interest" description="Disordered" evidence="1">
    <location>
        <begin position="1"/>
        <end position="37"/>
    </location>
</feature>
<proteinExistence type="predicted"/>
<evidence type="ECO:0000256" key="1">
    <source>
        <dbReference type="SAM" id="MobiDB-lite"/>
    </source>
</evidence>
<name>R4F9F5_9BACL</name>
<dbReference type="EMBL" id="BARH01000003">
    <property type="protein sequence ID" value="GAC90091.1"/>
    <property type="molecule type" value="Genomic_DNA"/>
</dbReference>
<evidence type="ECO:0000313" key="2">
    <source>
        <dbReference type="EMBL" id="GAC90091.1"/>
    </source>
</evidence>
<organism evidence="2 3">
    <name type="scientific">Anoxybacillus flavithermus NBRC 109594</name>
    <dbReference type="NCBI Taxonomy" id="1315967"/>
    <lineage>
        <taxon>Bacteria</taxon>
        <taxon>Bacillati</taxon>
        <taxon>Bacillota</taxon>
        <taxon>Bacilli</taxon>
        <taxon>Bacillales</taxon>
        <taxon>Anoxybacillaceae</taxon>
        <taxon>Anoxybacillus</taxon>
    </lineage>
</organism>
<dbReference type="AlphaFoldDB" id="R4F9F5"/>
<sequence>MYPSVSGEVKPSERQGNESSFGKIGRDEQGRKQSCKFSVTENDETIHSNNMAMVCIMEYRFI</sequence>
<dbReference type="RefSeq" id="WP_006318748.1">
    <property type="nucleotide sequence ID" value="NZ_BARH01000003.1"/>
</dbReference>
<accession>R4F9F5</accession>
<evidence type="ECO:0000313" key="3">
    <source>
        <dbReference type="Proteomes" id="UP000013057"/>
    </source>
</evidence>
<reference evidence="3" key="1">
    <citation type="journal article" date="2013" name="Genome">
        <title>Draft Genome Sequence of a Thermophilic Member of the Bacillaceae, Anoxybacillus flavithermus Strain Kn10, Isolated from the Kan-nawa Hot Spring in Japan.</title>
        <authorList>
            <person name="Matsutani M."/>
            <person name="Shirakihara Y."/>
            <person name="Imada K."/>
            <person name="Yakushi T."/>
            <person name="Matsushita K."/>
        </authorList>
    </citation>
    <scope>NUCLEOTIDE SEQUENCE [LARGE SCALE GENOMIC DNA]</scope>
    <source>
        <strain evidence="3">NBRC 109594</strain>
    </source>
</reference>
<comment type="caution">
    <text evidence="2">The sequence shown here is derived from an EMBL/GenBank/DDBJ whole genome shotgun (WGS) entry which is preliminary data.</text>
</comment>
<gene>
    <name evidence="2" type="ORF">KN10_0527</name>
</gene>
<protein>
    <submittedName>
        <fullName evidence="2">Fe2+ uptake regulation protein</fullName>
    </submittedName>
</protein>
<dbReference type="Proteomes" id="UP000013057">
    <property type="component" value="Unassembled WGS sequence"/>
</dbReference>